<proteinExistence type="predicted"/>
<dbReference type="Proteomes" id="UP000183104">
    <property type="component" value="Unassembled WGS sequence"/>
</dbReference>
<feature type="region of interest" description="Disordered" evidence="1">
    <location>
        <begin position="133"/>
        <end position="192"/>
    </location>
</feature>
<dbReference type="RefSeq" id="WP_054966669.1">
    <property type="nucleotide sequence ID" value="NZ_FMUN01000002.1"/>
</dbReference>
<accession>A0A0P9C926</accession>
<dbReference type="EMBL" id="FMUN01000002">
    <property type="protein sequence ID" value="SCX94928.1"/>
    <property type="molecule type" value="Genomic_DNA"/>
</dbReference>
<evidence type="ECO:0000313" key="2">
    <source>
        <dbReference type="EMBL" id="SCX94928.1"/>
    </source>
</evidence>
<gene>
    <name evidence="2" type="ORF">SAMN05661077_0810</name>
</gene>
<protein>
    <submittedName>
        <fullName evidence="2">Uncharacterized protein</fullName>
    </submittedName>
</protein>
<dbReference type="OrthoDB" id="9990499at2"/>
<evidence type="ECO:0000256" key="1">
    <source>
        <dbReference type="SAM" id="MobiDB-lite"/>
    </source>
</evidence>
<name>A0A0P9C926_9GAMM</name>
<sequence>MDNNPDEWDYASYGEHDPRLPWIEDFTVTGMIAGPACPGVTPPLEEEEVFLGNRPGREDEAANRLLSYTRPLKNRLHVDGKKTFAMTVRYGEGIDPKSFHAQPGWLKRYFNPQPGTEERVVIPLKRHRTRIQLEVHPEKETGPEAEPHKGNAEHHSRKDRDVFEVRHDGIEPEREDFRGRAPDSAGPSDSSR</sequence>
<reference evidence="3" key="1">
    <citation type="submission" date="2016-10" db="EMBL/GenBank/DDBJ databases">
        <authorList>
            <person name="Varghese N."/>
        </authorList>
    </citation>
    <scope>NUCLEOTIDE SEQUENCE [LARGE SCALE GENOMIC DNA]</scope>
    <source>
        <strain evidence="3">HL 19</strain>
    </source>
</reference>
<organism evidence="2 3">
    <name type="scientific">Thiohalorhabdus denitrificans</name>
    <dbReference type="NCBI Taxonomy" id="381306"/>
    <lineage>
        <taxon>Bacteria</taxon>
        <taxon>Pseudomonadati</taxon>
        <taxon>Pseudomonadota</taxon>
        <taxon>Gammaproteobacteria</taxon>
        <taxon>Thiohalorhabdales</taxon>
        <taxon>Thiohalorhabdaceae</taxon>
        <taxon>Thiohalorhabdus</taxon>
    </lineage>
</organism>
<dbReference type="AlphaFoldDB" id="A0A0P9C926"/>
<feature type="compositionally biased region" description="Basic and acidic residues" evidence="1">
    <location>
        <begin position="133"/>
        <end position="181"/>
    </location>
</feature>
<keyword evidence="3" id="KW-1185">Reference proteome</keyword>
<evidence type="ECO:0000313" key="3">
    <source>
        <dbReference type="Proteomes" id="UP000183104"/>
    </source>
</evidence>